<keyword evidence="1" id="KW-0175">Coiled coil</keyword>
<feature type="region of interest" description="Disordered" evidence="2">
    <location>
        <begin position="423"/>
        <end position="454"/>
    </location>
</feature>
<dbReference type="Proteomes" id="UP001353858">
    <property type="component" value="Unassembled WGS sequence"/>
</dbReference>
<feature type="compositionally biased region" description="Basic and acidic residues" evidence="2">
    <location>
        <begin position="356"/>
        <end position="373"/>
    </location>
</feature>
<sequence>MATRSGKKFIPSDSSEEEKIDNMEFEEATYLNIEEIEKDEMNGPEIDKDLEKKKDEELDREINIEQDVVEGNHTSEVQDRNQNFMQMCMQELKSIRMEMNRNNQEIFKELKADRKDNKENFIKIQEELQKINRKFEENKQDFIEFERKIDRRLTKNEMDFEKKIETNFSYHKNKMEIEYNEFKDDVVNTQKQMETLNLEKLNKLDHDIHFIDQKYNKEVKHCYNAIEIFRGNVDERVDEQEEEINRVQSEFKKLEDRIKDVSSDGYCNFQYNTQGICEGLKFYGDDKNYSNVWNNRNSDSAWNREEQRNSPYNNDFRRGNFVRYGNWNRDHYDNHRKEREDDRNRGQRNPETNYRNYERDDKEKEDRGNNYRTFDKVFEGKTYRNNNVIRGRGGTQARGRGGYTGYVHNVNVIEQQNAINVVEEDSDEEASKEKSGPSQDTKPRGMYVSQQDFQ</sequence>
<keyword evidence="4" id="KW-1185">Reference proteome</keyword>
<comment type="caution">
    <text evidence="3">The sequence shown here is derived from an EMBL/GenBank/DDBJ whole genome shotgun (WGS) entry which is preliminary data.</text>
</comment>
<protein>
    <submittedName>
        <fullName evidence="3">Uncharacterized protein</fullName>
    </submittedName>
</protein>
<dbReference type="AlphaFoldDB" id="A0AAN7PDT4"/>
<evidence type="ECO:0000313" key="3">
    <source>
        <dbReference type="EMBL" id="KAK4886390.1"/>
    </source>
</evidence>
<accession>A0AAN7PDT4</accession>
<reference evidence="4" key="1">
    <citation type="submission" date="2023-01" db="EMBL/GenBank/DDBJ databases">
        <title>Key to firefly adult light organ development and bioluminescence: homeobox transcription factors regulate luciferase expression and transportation to peroxisome.</title>
        <authorList>
            <person name="Fu X."/>
        </authorList>
    </citation>
    <scope>NUCLEOTIDE SEQUENCE [LARGE SCALE GENOMIC DNA]</scope>
</reference>
<name>A0AAN7PDT4_9COLE</name>
<dbReference type="EMBL" id="JARPUR010000001">
    <property type="protein sequence ID" value="KAK4886390.1"/>
    <property type="molecule type" value="Genomic_DNA"/>
</dbReference>
<organism evidence="3 4">
    <name type="scientific">Aquatica leii</name>
    <dbReference type="NCBI Taxonomy" id="1421715"/>
    <lineage>
        <taxon>Eukaryota</taxon>
        <taxon>Metazoa</taxon>
        <taxon>Ecdysozoa</taxon>
        <taxon>Arthropoda</taxon>
        <taxon>Hexapoda</taxon>
        <taxon>Insecta</taxon>
        <taxon>Pterygota</taxon>
        <taxon>Neoptera</taxon>
        <taxon>Endopterygota</taxon>
        <taxon>Coleoptera</taxon>
        <taxon>Polyphaga</taxon>
        <taxon>Elateriformia</taxon>
        <taxon>Elateroidea</taxon>
        <taxon>Lampyridae</taxon>
        <taxon>Luciolinae</taxon>
        <taxon>Aquatica</taxon>
    </lineage>
</organism>
<feature type="coiled-coil region" evidence="1">
    <location>
        <begin position="172"/>
        <end position="199"/>
    </location>
</feature>
<evidence type="ECO:0000256" key="2">
    <source>
        <dbReference type="SAM" id="MobiDB-lite"/>
    </source>
</evidence>
<feature type="coiled-coil region" evidence="1">
    <location>
        <begin position="89"/>
        <end position="141"/>
    </location>
</feature>
<evidence type="ECO:0000313" key="4">
    <source>
        <dbReference type="Proteomes" id="UP001353858"/>
    </source>
</evidence>
<evidence type="ECO:0000256" key="1">
    <source>
        <dbReference type="SAM" id="Coils"/>
    </source>
</evidence>
<proteinExistence type="predicted"/>
<feature type="region of interest" description="Disordered" evidence="2">
    <location>
        <begin position="327"/>
        <end position="373"/>
    </location>
</feature>
<feature type="coiled-coil region" evidence="1">
    <location>
        <begin position="230"/>
        <end position="264"/>
    </location>
</feature>
<feature type="compositionally biased region" description="Basic and acidic residues" evidence="2">
    <location>
        <begin position="328"/>
        <end position="345"/>
    </location>
</feature>
<gene>
    <name evidence="3" type="ORF">RN001_002661</name>
</gene>